<keyword evidence="2" id="KW-1185">Reference proteome</keyword>
<comment type="caution">
    <text evidence="1">The sequence shown here is derived from an EMBL/GenBank/DDBJ whole genome shotgun (WGS) entry which is preliminary data.</text>
</comment>
<protein>
    <submittedName>
        <fullName evidence="1">Uncharacterized protein</fullName>
    </submittedName>
</protein>
<accession>A0ACB7CCT3</accession>
<evidence type="ECO:0000313" key="1">
    <source>
        <dbReference type="EMBL" id="KAG4305383.1"/>
    </source>
</evidence>
<dbReference type="EMBL" id="JABTEG010000003">
    <property type="protein sequence ID" value="KAG4305383.1"/>
    <property type="molecule type" value="Genomic_DNA"/>
</dbReference>
<organism evidence="1 2">
    <name type="scientific">Pneumocystis oryctolagi</name>
    <dbReference type="NCBI Taxonomy" id="42067"/>
    <lineage>
        <taxon>Eukaryota</taxon>
        <taxon>Fungi</taxon>
        <taxon>Dikarya</taxon>
        <taxon>Ascomycota</taxon>
        <taxon>Taphrinomycotina</taxon>
        <taxon>Pneumocystomycetes</taxon>
        <taxon>Pneumocystaceae</taxon>
        <taxon>Pneumocystis</taxon>
    </lineage>
</organism>
<proteinExistence type="predicted"/>
<reference evidence="1 2" key="1">
    <citation type="journal article" date="2021" name="Commun. Biol.">
        <title>Genomic insights into the host specific adaptation of the Pneumocystis genus.</title>
        <authorList>
            <person name="Cisse O.H."/>
            <person name="Ma L."/>
            <person name="Dekker J.P."/>
            <person name="Khil P.P."/>
            <person name="Youn J.-H."/>
            <person name="Brenchley J.M."/>
            <person name="Blair R."/>
            <person name="Pahar B."/>
            <person name="Chabe M."/>
            <person name="Van Rompay K.K.A."/>
            <person name="Keesler R."/>
            <person name="Sukura A."/>
            <person name="Hirsch V."/>
            <person name="Kutty G."/>
            <person name="Liu Y."/>
            <person name="Peng L."/>
            <person name="Chen J."/>
            <person name="Song J."/>
            <person name="Weissenbacher-Lang C."/>
            <person name="Xu J."/>
            <person name="Upham N.S."/>
            <person name="Stajich J.E."/>
            <person name="Cuomo C.A."/>
            <person name="Cushion M.T."/>
            <person name="Kovacs J.A."/>
        </authorList>
    </citation>
    <scope>NUCLEOTIDE SEQUENCE [LARGE SCALE GENOMIC DNA]</scope>
    <source>
        <strain evidence="1 2">RABM</strain>
    </source>
</reference>
<gene>
    <name evidence="1" type="ORF">PORY_000939</name>
</gene>
<sequence length="77" mass="9070">MNRCGINKHILNAQVSIRAPCCKRWFDCAECHSESSDHVLLKLNEITFICKKCKKAFRKNIQDFEDESDEYCPQLEF</sequence>
<dbReference type="Proteomes" id="UP000768646">
    <property type="component" value="Unassembled WGS sequence"/>
</dbReference>
<name>A0ACB7CCT3_9ASCO</name>
<evidence type="ECO:0000313" key="2">
    <source>
        <dbReference type="Proteomes" id="UP000768646"/>
    </source>
</evidence>